<dbReference type="Proteomes" id="UP001597221">
    <property type="component" value="Unassembled WGS sequence"/>
</dbReference>
<evidence type="ECO:0000256" key="5">
    <source>
        <dbReference type="SAM" id="Phobius"/>
    </source>
</evidence>
<reference evidence="8" key="1">
    <citation type="journal article" date="2019" name="Int. J. Syst. Evol. Microbiol.">
        <title>The Global Catalogue of Microorganisms (GCM) 10K type strain sequencing project: providing services to taxonomists for standard genome sequencing and annotation.</title>
        <authorList>
            <consortium name="The Broad Institute Genomics Platform"/>
            <consortium name="The Broad Institute Genome Sequencing Center for Infectious Disease"/>
            <person name="Wu L."/>
            <person name="Ma J."/>
        </authorList>
    </citation>
    <scope>NUCLEOTIDE SEQUENCE [LARGE SCALE GENOMIC DNA]</scope>
    <source>
        <strain evidence="8">CGMCC 1.12376</strain>
    </source>
</reference>
<evidence type="ECO:0000313" key="8">
    <source>
        <dbReference type="Proteomes" id="UP001597221"/>
    </source>
</evidence>
<feature type="domain" description="ABC-2 type transporter transmembrane" evidence="6">
    <location>
        <begin position="20"/>
        <end position="411"/>
    </location>
</feature>
<feature type="transmembrane region" description="Helical" evidence="5">
    <location>
        <begin position="335"/>
        <end position="355"/>
    </location>
</feature>
<dbReference type="PANTHER" id="PTHR43027:SF1">
    <property type="entry name" value="DOXORUBICIN RESISTANCE ABC TRANSPORTER PERMEASE PROTEIN DRRC-RELATED"/>
    <property type="match status" value="1"/>
</dbReference>
<name>A0ABW4HR02_9BACI</name>
<dbReference type="Pfam" id="PF12698">
    <property type="entry name" value="ABC2_membrane_3"/>
    <property type="match status" value="1"/>
</dbReference>
<feature type="transmembrane region" description="Helical" evidence="5">
    <location>
        <begin position="225"/>
        <end position="247"/>
    </location>
</feature>
<evidence type="ECO:0000256" key="1">
    <source>
        <dbReference type="ARBA" id="ARBA00004141"/>
    </source>
</evidence>
<keyword evidence="8" id="KW-1185">Reference proteome</keyword>
<dbReference type="RefSeq" id="WP_251512161.1">
    <property type="nucleotide sequence ID" value="NZ_JAMBON010000004.1"/>
</dbReference>
<gene>
    <name evidence="7" type="ORF">ACFSBH_10340</name>
</gene>
<sequence>MILQMIKKQALIFLRNPVQILLLFGLPVILITILGSALGNLMDGGEIDLTFPLAIVEHEDERAQVEQFLTDLDSSGLPEQVIQEIRLAAESITPVETLMELLQSEQLQEMIILEELEPNRLSELTGDDSYAAVIEFPEDFTYQMLNKLLLEEDTRPEVIIHHNEGAELAGNIVSQLLKTYQEEYTLSSFLGKNGINPEQLYSMSSDFEQEVTSISKLNPVDSKTYYTIGMVVMNVLFMGAAIAGYAFEEKKDHIFDRMIIADLSRWTYFISTLILGMLFAFIQSLFVFAFSYFVFDVTWPDIGAFLTITLFFAIAVGGLSVLLTAISYRVNSEQIINLFSGVVVTILAFVGGSFFPVGDNVKFMQVLGDLTPNGATMSAYLSILRGETIAENIDHLLYIVCFALTAIIIGVLSFPKRGASS</sequence>
<dbReference type="PANTHER" id="PTHR43027">
    <property type="entry name" value="DOXORUBICIN RESISTANCE ABC TRANSPORTER PERMEASE PROTEIN DRRC-RELATED"/>
    <property type="match status" value="1"/>
</dbReference>
<comment type="caution">
    <text evidence="7">The sequence shown here is derived from an EMBL/GenBank/DDBJ whole genome shotgun (WGS) entry which is preliminary data.</text>
</comment>
<evidence type="ECO:0000256" key="2">
    <source>
        <dbReference type="ARBA" id="ARBA00022692"/>
    </source>
</evidence>
<dbReference type="InterPro" id="IPR052902">
    <property type="entry name" value="ABC-2_transporter"/>
</dbReference>
<evidence type="ECO:0000313" key="7">
    <source>
        <dbReference type="EMBL" id="MFD1608054.1"/>
    </source>
</evidence>
<dbReference type="InterPro" id="IPR013525">
    <property type="entry name" value="ABC2_TM"/>
</dbReference>
<accession>A0ABW4HR02</accession>
<keyword evidence="2 5" id="KW-0812">Transmembrane</keyword>
<keyword evidence="4 5" id="KW-0472">Membrane</keyword>
<proteinExistence type="predicted"/>
<evidence type="ECO:0000256" key="4">
    <source>
        <dbReference type="ARBA" id="ARBA00023136"/>
    </source>
</evidence>
<feature type="transmembrane region" description="Helical" evidence="5">
    <location>
        <begin position="302"/>
        <end position="323"/>
    </location>
</feature>
<feature type="transmembrane region" description="Helical" evidence="5">
    <location>
        <begin position="268"/>
        <end position="290"/>
    </location>
</feature>
<evidence type="ECO:0000256" key="3">
    <source>
        <dbReference type="ARBA" id="ARBA00022989"/>
    </source>
</evidence>
<comment type="subcellular location">
    <subcellularLocation>
        <location evidence="1">Membrane</location>
        <topology evidence="1">Multi-pass membrane protein</topology>
    </subcellularLocation>
</comment>
<feature type="transmembrane region" description="Helical" evidence="5">
    <location>
        <begin position="395"/>
        <end position="414"/>
    </location>
</feature>
<protein>
    <submittedName>
        <fullName evidence="7">ABC transporter permease</fullName>
    </submittedName>
</protein>
<evidence type="ECO:0000259" key="6">
    <source>
        <dbReference type="Pfam" id="PF12698"/>
    </source>
</evidence>
<organism evidence="7 8">
    <name type="scientific">Oceanobacillus luteolus</name>
    <dbReference type="NCBI Taxonomy" id="1274358"/>
    <lineage>
        <taxon>Bacteria</taxon>
        <taxon>Bacillati</taxon>
        <taxon>Bacillota</taxon>
        <taxon>Bacilli</taxon>
        <taxon>Bacillales</taxon>
        <taxon>Bacillaceae</taxon>
        <taxon>Oceanobacillus</taxon>
    </lineage>
</organism>
<feature type="transmembrane region" description="Helical" evidence="5">
    <location>
        <begin position="20"/>
        <end position="42"/>
    </location>
</feature>
<dbReference type="EMBL" id="JBHUDE010000046">
    <property type="protein sequence ID" value="MFD1608054.1"/>
    <property type="molecule type" value="Genomic_DNA"/>
</dbReference>
<keyword evidence="3 5" id="KW-1133">Transmembrane helix</keyword>